<reference evidence="2" key="1">
    <citation type="submission" date="2016-11" db="UniProtKB">
        <authorList>
            <consortium name="WormBaseParasite"/>
        </authorList>
    </citation>
    <scope>IDENTIFICATION</scope>
</reference>
<proteinExistence type="predicted"/>
<keyword evidence="1" id="KW-1185">Reference proteome</keyword>
<dbReference type="Proteomes" id="UP000095283">
    <property type="component" value="Unplaced"/>
</dbReference>
<evidence type="ECO:0000313" key="1">
    <source>
        <dbReference type="Proteomes" id="UP000095283"/>
    </source>
</evidence>
<dbReference type="AlphaFoldDB" id="A0A1I7XKZ4"/>
<protein>
    <submittedName>
        <fullName evidence="2">Modified peptide</fullName>
    </submittedName>
</protein>
<dbReference type="WBParaSite" id="Hba_18165">
    <property type="protein sequence ID" value="Hba_18165"/>
    <property type="gene ID" value="Hba_18165"/>
</dbReference>
<name>A0A1I7XKZ4_HETBA</name>
<accession>A0A1I7XKZ4</accession>
<organism evidence="1 2">
    <name type="scientific">Heterorhabditis bacteriophora</name>
    <name type="common">Entomopathogenic nematode worm</name>
    <dbReference type="NCBI Taxonomy" id="37862"/>
    <lineage>
        <taxon>Eukaryota</taxon>
        <taxon>Metazoa</taxon>
        <taxon>Ecdysozoa</taxon>
        <taxon>Nematoda</taxon>
        <taxon>Chromadorea</taxon>
        <taxon>Rhabditida</taxon>
        <taxon>Rhabditina</taxon>
        <taxon>Rhabditomorpha</taxon>
        <taxon>Strongyloidea</taxon>
        <taxon>Heterorhabditidae</taxon>
        <taxon>Heterorhabditis</taxon>
    </lineage>
</organism>
<sequence>MSYKMISASQLQQHERKQEVLSILFHDSLSNDSFERLAIPPEAHEMILTDINKKGLKEIGDQEGIVNLSRAVFPRWL</sequence>
<evidence type="ECO:0000313" key="2">
    <source>
        <dbReference type="WBParaSite" id="Hba_18165"/>
    </source>
</evidence>